<name>A0ABZ1CYH0_9TREE</name>
<dbReference type="InterPro" id="IPR000626">
    <property type="entry name" value="Ubiquitin-like_dom"/>
</dbReference>
<keyword evidence="3 7" id="KW-0645">Protease</keyword>
<dbReference type="RefSeq" id="XP_062791416.1">
    <property type="nucleotide sequence ID" value="XM_062935365.1"/>
</dbReference>
<evidence type="ECO:0000259" key="8">
    <source>
        <dbReference type="PROSITE" id="PS50053"/>
    </source>
</evidence>
<accession>A0ABZ1CYH0</accession>
<gene>
    <name evidence="10" type="ORF">IL334_003636</name>
</gene>
<keyword evidence="5 7" id="KW-0378">Hydrolase</keyword>
<organism evidence="10 11">
    <name type="scientific">Kwoniella shivajii</name>
    <dbReference type="NCBI Taxonomy" id="564305"/>
    <lineage>
        <taxon>Eukaryota</taxon>
        <taxon>Fungi</taxon>
        <taxon>Dikarya</taxon>
        <taxon>Basidiomycota</taxon>
        <taxon>Agaricomycotina</taxon>
        <taxon>Tremellomycetes</taxon>
        <taxon>Tremellales</taxon>
        <taxon>Cryptococcaceae</taxon>
        <taxon>Kwoniella</taxon>
    </lineage>
</organism>
<dbReference type="PROSITE" id="PS00973">
    <property type="entry name" value="USP_2"/>
    <property type="match status" value="1"/>
</dbReference>
<feature type="domain" description="USP" evidence="9">
    <location>
        <begin position="119"/>
        <end position="376"/>
    </location>
</feature>
<evidence type="ECO:0000256" key="7">
    <source>
        <dbReference type="RuleBase" id="RU366025"/>
    </source>
</evidence>
<evidence type="ECO:0000256" key="3">
    <source>
        <dbReference type="ARBA" id="ARBA00022670"/>
    </source>
</evidence>
<dbReference type="PANTHER" id="PTHR24006:SF888">
    <property type="entry name" value="UBIQUITIN CARBOXYL-TERMINAL HYDROLASE 30"/>
    <property type="match status" value="1"/>
</dbReference>
<protein>
    <recommendedName>
        <fullName evidence="7">Ubiquitin carboxyl-terminal hydrolase</fullName>
        <ecNumber evidence="7">3.4.19.12</ecNumber>
    </recommendedName>
</protein>
<dbReference type="SUPFAM" id="SSF54236">
    <property type="entry name" value="Ubiquitin-like"/>
    <property type="match status" value="1"/>
</dbReference>
<dbReference type="InterPro" id="IPR038765">
    <property type="entry name" value="Papain-like_cys_pep_sf"/>
</dbReference>
<evidence type="ECO:0000313" key="11">
    <source>
        <dbReference type="Proteomes" id="UP001329825"/>
    </source>
</evidence>
<reference evidence="10 11" key="1">
    <citation type="submission" date="2024-01" db="EMBL/GenBank/DDBJ databases">
        <title>Comparative genomics of Cryptococcus and Kwoniella reveals pathogenesis evolution and contrasting modes of karyotype evolution via chromosome fusion or intercentromeric recombination.</title>
        <authorList>
            <person name="Coelho M.A."/>
            <person name="David-Palma M."/>
            <person name="Shea T."/>
            <person name="Bowers K."/>
            <person name="McGinley-Smith S."/>
            <person name="Mohammad A.W."/>
            <person name="Gnirke A."/>
            <person name="Yurkov A.M."/>
            <person name="Nowrousian M."/>
            <person name="Sun S."/>
            <person name="Cuomo C.A."/>
            <person name="Heitman J."/>
        </authorList>
    </citation>
    <scope>NUCLEOTIDE SEQUENCE [LARGE SCALE GENOMIC DNA]</scope>
    <source>
        <strain evidence="10">CBS 11374</strain>
    </source>
</reference>
<evidence type="ECO:0000256" key="4">
    <source>
        <dbReference type="ARBA" id="ARBA00022786"/>
    </source>
</evidence>
<dbReference type="EMBL" id="CP141884">
    <property type="protein sequence ID" value="WRT66676.1"/>
    <property type="molecule type" value="Genomic_DNA"/>
</dbReference>
<comment type="similarity">
    <text evidence="2 7">Belongs to the peptidase C19 family.</text>
</comment>
<dbReference type="InterPro" id="IPR001394">
    <property type="entry name" value="Peptidase_C19_UCH"/>
</dbReference>
<dbReference type="InterPro" id="IPR029071">
    <property type="entry name" value="Ubiquitin-like_domsf"/>
</dbReference>
<dbReference type="InterPro" id="IPR050164">
    <property type="entry name" value="Peptidase_C19"/>
</dbReference>
<keyword evidence="6 7" id="KW-0788">Thiol protease</keyword>
<evidence type="ECO:0000256" key="5">
    <source>
        <dbReference type="ARBA" id="ARBA00022801"/>
    </source>
</evidence>
<dbReference type="PROSITE" id="PS50053">
    <property type="entry name" value="UBIQUITIN_2"/>
    <property type="match status" value="1"/>
</dbReference>
<keyword evidence="11" id="KW-1185">Reference proteome</keyword>
<evidence type="ECO:0000313" key="10">
    <source>
        <dbReference type="EMBL" id="WRT66676.1"/>
    </source>
</evidence>
<dbReference type="EC" id="3.4.19.12" evidence="7"/>
<dbReference type="Proteomes" id="UP001329825">
    <property type="component" value="Chromosome 4"/>
</dbReference>
<dbReference type="PANTHER" id="PTHR24006">
    <property type="entry name" value="UBIQUITIN CARBOXYL-TERMINAL HYDROLASE"/>
    <property type="match status" value="1"/>
</dbReference>
<dbReference type="PROSITE" id="PS00972">
    <property type="entry name" value="USP_1"/>
    <property type="match status" value="1"/>
</dbReference>
<dbReference type="Gene3D" id="3.90.70.10">
    <property type="entry name" value="Cysteine proteinases"/>
    <property type="match status" value="1"/>
</dbReference>
<dbReference type="Gene3D" id="3.10.20.90">
    <property type="entry name" value="Phosphatidylinositol 3-kinase Catalytic Subunit, Chain A, domain 1"/>
    <property type="match status" value="1"/>
</dbReference>
<evidence type="ECO:0000259" key="9">
    <source>
        <dbReference type="PROSITE" id="PS50235"/>
    </source>
</evidence>
<dbReference type="Pfam" id="PF00443">
    <property type="entry name" value="UCH"/>
    <property type="match status" value="1"/>
</dbReference>
<evidence type="ECO:0000256" key="6">
    <source>
        <dbReference type="ARBA" id="ARBA00022807"/>
    </source>
</evidence>
<dbReference type="Pfam" id="PF00240">
    <property type="entry name" value="ubiquitin"/>
    <property type="match status" value="1"/>
</dbReference>
<dbReference type="PROSITE" id="PS50235">
    <property type="entry name" value="USP_3"/>
    <property type="match status" value="1"/>
</dbReference>
<evidence type="ECO:0000256" key="2">
    <source>
        <dbReference type="ARBA" id="ARBA00009085"/>
    </source>
</evidence>
<evidence type="ECO:0000256" key="1">
    <source>
        <dbReference type="ARBA" id="ARBA00000707"/>
    </source>
</evidence>
<sequence length="915" mass="103313">MPPKKVPRPDWDWMSTIAIPEEITLEHHRRAAGLNSCISCPYTFDVATKSKFEDDDIIETDSKGKAKAKKVTGCTKKGCSENPRCYNHLGIEEVMNPEVIKSRLDRQIGEIPQIRDGPAGLRNLGATCYANAFLQLWFHNVAFRNGVYACVTTEVVNPMGLIAALRLEKGSQQDAAEFSKLFMSVLSAEFAKNPNAEIRSFMKDQFEGTMQYITTCPCGHESTTENCIDVLMTPERLEGDNRYNCPACMRRREATRRQIPVGLPPVLHMSLMRFVFDYRTLTRKKSPASITYPKTIVLARQQYQLRAVITHEGKSAHHGHFICEVYHEAEQSWLLCNDEEVKDLSERPKKKPRIMLNLDGDTQTSKDAYMLVYKRNNGIRVQPQQPPRLIIEKVEALNVTLESEINEIGVKREAMEDELAHLDGIKRLVAELLPGTDCIVPRESLQKWLAADTFPALYEPFDMTPLLCSHAGIDPSKAGNSTLISEEAFEQIRLLNECPRLEVCAVCVEAGYQRLSAQSDLKALTLSFDEANVGEGEYVISKPWLDQWRGGNLRHGILPTDEGFTLFCEHGNKAIIPKHQLKATCSLISAEALGILKSIVGEFEAYEHDEEDCDMCNSMLSANDEIKKARYEETKIDRTIKRTYLNSGIGFGLNYYALSLDFVEKWKKYIQGVVEKPELNLGLCEHGLLDYNPQMEQPPVLDERGWRMLTEKYGEKEPIIIQFESKPQRGKKTCVSYFQPDICEECCLARRSNFEEIEVPIRRASSPEPAPVFAKRSSSLVNGFNKTASYNGYRSTRSKSTKEIHVSATRDTSVKDLKIEVMEVTKFTPIHQRIKYKGRELDSSETIGSIGFLKGDELTYEEIVEFDDIDEDGELVNCNGEGFGGTALLSRIACPQCTFENDGAASACKPFNMEF</sequence>
<comment type="catalytic activity">
    <reaction evidence="1 7">
        <text>Thiol-dependent hydrolysis of ester, thioester, amide, peptide and isopeptide bonds formed by the C-terminal Gly of ubiquitin (a 76-residue protein attached to proteins as an intracellular targeting signal).</text>
        <dbReference type="EC" id="3.4.19.12"/>
    </reaction>
</comment>
<dbReference type="GeneID" id="87955767"/>
<feature type="domain" description="Ubiquitin-like" evidence="8">
    <location>
        <begin position="794"/>
        <end position="858"/>
    </location>
</feature>
<keyword evidence="4 7" id="KW-0833">Ubl conjugation pathway</keyword>
<dbReference type="InterPro" id="IPR018200">
    <property type="entry name" value="USP_CS"/>
</dbReference>
<dbReference type="SUPFAM" id="SSF54001">
    <property type="entry name" value="Cysteine proteinases"/>
    <property type="match status" value="1"/>
</dbReference>
<dbReference type="InterPro" id="IPR028889">
    <property type="entry name" value="USP"/>
</dbReference>
<proteinExistence type="inferred from homology"/>